<evidence type="ECO:0000313" key="8">
    <source>
        <dbReference type="Ensembl" id="ENSECRP00000008560.1"/>
    </source>
</evidence>
<evidence type="ECO:0000256" key="4">
    <source>
        <dbReference type="ARBA" id="ARBA00023254"/>
    </source>
</evidence>
<keyword evidence="4" id="KW-0469">Meiosis</keyword>
<gene>
    <name evidence="8" type="primary">MCMDC2</name>
</gene>
<keyword evidence="2" id="KW-0227">DNA damage</keyword>
<dbReference type="Gene3D" id="3.40.50.300">
    <property type="entry name" value="P-loop containing nucleotide triphosphate hydrolases"/>
    <property type="match status" value="1"/>
</dbReference>
<sequence length="681" mass="76373">MDAFALEMKEAALTYLDRSGGLPKFIADCKEYNTDLKQGLAVYTFTILVNPSDLIETDARLGNYLLHEPLKAAYYFRSVCFISIKTLSLIEKVHTEAQVNIILKLMHLPPLPNYHLDLCDYPRQYGLRRNFVIEGLVITLTPVTKYTRGARFLCTEETCQFSSGFHCIRVHIPGATESATVRNDFTCSLCCSALKEDVMFRVLGNKQLVEIIHVKAVNVLRCQSARPFRFQSTTVFLRDELCNQMKFGKMYSIIGMPAHVHKLPKVKLRIEANSVQPLIPKCLSSISNNLKCLHSVCASSPWRFSAVLAYSFGSCIVPPGMYITLKFCLLLSAVLISNKEECLKFLDVLALTCDTITVGRLLEYCLDFVPYGIKHLISGEIFARVSKDEHGIGTASIEAGSALLASDGICFLGDLTLYKKDKLELLCSALETRTTAVYISGRKYGDVDQQLVFPLTCNFWALADVTYSSKKPLKSNSLTQGREDFVSIPCNVIESFGLLIHCQESASDFRVQCVVQHALKAAMDPEERLYPESIQIPMHEYKLLANSRSLQVEQSCEAERLIHGYYLASRRVRTDPTSGSKLSTASVRLLTSIAEAHAKLCLRKKVLEEDAVIAVLLFESSLSLKYGTSALLVPHNALFPFEVYDQDTLYQRDLYLSELHHQILNYVQTFAPGAANYFSEE</sequence>
<dbReference type="GeneTree" id="ENSGT01150000286951"/>
<dbReference type="InterPro" id="IPR058769">
    <property type="entry name" value="MCMDC2_N"/>
</dbReference>
<evidence type="ECO:0000256" key="2">
    <source>
        <dbReference type="ARBA" id="ARBA00022763"/>
    </source>
</evidence>
<dbReference type="GO" id="GO:0051321">
    <property type="term" value="P:meiotic cell cycle"/>
    <property type="evidence" value="ECO:0007669"/>
    <property type="project" value="UniProtKB-KW"/>
</dbReference>
<reference evidence="8" key="1">
    <citation type="submission" date="2021-06" db="EMBL/GenBank/DDBJ databases">
        <authorList>
            <consortium name="Wellcome Sanger Institute Data Sharing"/>
        </authorList>
    </citation>
    <scope>NUCLEOTIDE SEQUENCE [LARGE SCALE GENOMIC DNA]</scope>
</reference>
<keyword evidence="1" id="KW-0597">Phosphoprotein</keyword>
<dbReference type="Proteomes" id="UP000694620">
    <property type="component" value="Chromosome 6"/>
</dbReference>
<proteinExistence type="predicted"/>
<name>A0A8C4RW72_ERPCA</name>
<evidence type="ECO:0000256" key="6">
    <source>
        <dbReference type="ARBA" id="ARBA00067689"/>
    </source>
</evidence>
<dbReference type="GO" id="GO:0000727">
    <property type="term" value="P:double-strand break repair via break-induced replication"/>
    <property type="evidence" value="ECO:0007669"/>
    <property type="project" value="TreeGrafter"/>
</dbReference>
<evidence type="ECO:0000256" key="3">
    <source>
        <dbReference type="ARBA" id="ARBA00023204"/>
    </source>
</evidence>
<dbReference type="GO" id="GO:0005524">
    <property type="term" value="F:ATP binding"/>
    <property type="evidence" value="ECO:0007669"/>
    <property type="project" value="InterPro"/>
</dbReference>
<accession>A0A8C4RW72</accession>
<dbReference type="AlphaFoldDB" id="A0A8C4RW72"/>
<dbReference type="InterPro" id="IPR031327">
    <property type="entry name" value="MCM"/>
</dbReference>
<keyword evidence="3" id="KW-0234">DNA repair</keyword>
<dbReference type="FunFam" id="3.40.50.300:FF:001155">
    <property type="entry name" value="minichromosome maintenance domain-containing protein 2"/>
    <property type="match status" value="1"/>
</dbReference>
<dbReference type="PANTHER" id="PTHR11630">
    <property type="entry name" value="DNA REPLICATION LICENSING FACTOR MCM FAMILY MEMBER"/>
    <property type="match status" value="1"/>
</dbReference>
<feature type="domain" description="MCMDC2 N-terminal" evidence="7">
    <location>
        <begin position="8"/>
        <end position="108"/>
    </location>
</feature>
<dbReference type="PANTHER" id="PTHR11630:SF75">
    <property type="entry name" value="MINICHROMOSOME MAINTENANCE DOMAIN-CONTAINING PROTEIN 2"/>
    <property type="match status" value="1"/>
</dbReference>
<keyword evidence="9" id="KW-1185">Reference proteome</keyword>
<evidence type="ECO:0000313" key="9">
    <source>
        <dbReference type="Proteomes" id="UP000694620"/>
    </source>
</evidence>
<evidence type="ECO:0000256" key="5">
    <source>
        <dbReference type="ARBA" id="ARBA00059210"/>
    </source>
</evidence>
<evidence type="ECO:0000259" key="7">
    <source>
        <dbReference type="Pfam" id="PF26063"/>
    </source>
</evidence>
<organism evidence="8 9">
    <name type="scientific">Erpetoichthys calabaricus</name>
    <name type="common">Rope fish</name>
    <name type="synonym">Calamoichthys calabaricus</name>
    <dbReference type="NCBI Taxonomy" id="27687"/>
    <lineage>
        <taxon>Eukaryota</taxon>
        <taxon>Metazoa</taxon>
        <taxon>Chordata</taxon>
        <taxon>Craniata</taxon>
        <taxon>Vertebrata</taxon>
        <taxon>Euteleostomi</taxon>
        <taxon>Actinopterygii</taxon>
        <taxon>Polypteriformes</taxon>
        <taxon>Polypteridae</taxon>
        <taxon>Erpetoichthys</taxon>
    </lineage>
</organism>
<dbReference type="Ensembl" id="ENSECRT00000008705.1">
    <property type="protein sequence ID" value="ENSECRP00000008560.1"/>
    <property type="gene ID" value="ENSECRG00000005726.1"/>
</dbReference>
<dbReference type="GO" id="GO:0005634">
    <property type="term" value="C:nucleus"/>
    <property type="evidence" value="ECO:0007669"/>
    <property type="project" value="TreeGrafter"/>
</dbReference>
<protein>
    <recommendedName>
        <fullName evidence="6">Minichromosome maintenance domain-containing protein 2</fullName>
    </recommendedName>
</protein>
<reference evidence="8" key="3">
    <citation type="submission" date="2025-09" db="UniProtKB">
        <authorList>
            <consortium name="Ensembl"/>
        </authorList>
    </citation>
    <scope>IDENTIFICATION</scope>
</reference>
<dbReference type="GO" id="GO:0017116">
    <property type="term" value="F:single-stranded DNA helicase activity"/>
    <property type="evidence" value="ECO:0007669"/>
    <property type="project" value="TreeGrafter"/>
</dbReference>
<reference evidence="8" key="2">
    <citation type="submission" date="2025-08" db="UniProtKB">
        <authorList>
            <consortium name="Ensembl"/>
        </authorList>
    </citation>
    <scope>IDENTIFICATION</scope>
</reference>
<evidence type="ECO:0000256" key="1">
    <source>
        <dbReference type="ARBA" id="ARBA00022553"/>
    </source>
</evidence>
<comment type="function">
    <text evidence="5">Plays an important role in meiotic recombination and associated DNA double-strand break repair.</text>
</comment>
<dbReference type="InterPro" id="IPR027417">
    <property type="entry name" value="P-loop_NTPase"/>
</dbReference>
<dbReference type="GO" id="GO:0003677">
    <property type="term" value="F:DNA binding"/>
    <property type="evidence" value="ECO:0007669"/>
    <property type="project" value="InterPro"/>
</dbReference>
<dbReference type="Pfam" id="PF26063">
    <property type="entry name" value="MCMDC2_N"/>
    <property type="match status" value="1"/>
</dbReference>